<name>A0A067SJX7_GALM3</name>
<accession>A0A067SJX7</accession>
<proteinExistence type="predicted"/>
<feature type="region of interest" description="Disordered" evidence="1">
    <location>
        <begin position="114"/>
        <end position="143"/>
    </location>
</feature>
<evidence type="ECO:0000313" key="2">
    <source>
        <dbReference type="EMBL" id="KDR71260.1"/>
    </source>
</evidence>
<evidence type="ECO:0000256" key="1">
    <source>
        <dbReference type="SAM" id="MobiDB-lite"/>
    </source>
</evidence>
<sequence>MGRGGGAKLEVFWTWTWPIKSRRRRRRRRRNGGAGWLDEKMDEKFGCRCHAGQTSVKRHVERAGREAFPSVLRALSRNLHGDVGSCRHTRTVRRSCVASPPGGGLHRCRVREVEDDEKEKESSYQIVGSSLGGGGGSNRRAGKKRRLAFDATELDLPQGARQASWDLASPLQAQLQLSTRFFKASSFKLQAAGCTSTLVLVAEREQSKCMVWLHHHQLDYLNTDGNENIAE</sequence>
<dbReference type="EMBL" id="KL142393">
    <property type="protein sequence ID" value="KDR71260.1"/>
    <property type="molecule type" value="Genomic_DNA"/>
</dbReference>
<gene>
    <name evidence="2" type="ORF">GALMADRAFT_213959</name>
</gene>
<dbReference type="Proteomes" id="UP000027222">
    <property type="component" value="Unassembled WGS sequence"/>
</dbReference>
<dbReference type="AlphaFoldDB" id="A0A067SJX7"/>
<evidence type="ECO:0000313" key="3">
    <source>
        <dbReference type="Proteomes" id="UP000027222"/>
    </source>
</evidence>
<organism evidence="2 3">
    <name type="scientific">Galerina marginata (strain CBS 339.88)</name>
    <dbReference type="NCBI Taxonomy" id="685588"/>
    <lineage>
        <taxon>Eukaryota</taxon>
        <taxon>Fungi</taxon>
        <taxon>Dikarya</taxon>
        <taxon>Basidiomycota</taxon>
        <taxon>Agaricomycotina</taxon>
        <taxon>Agaricomycetes</taxon>
        <taxon>Agaricomycetidae</taxon>
        <taxon>Agaricales</taxon>
        <taxon>Agaricineae</taxon>
        <taxon>Strophariaceae</taxon>
        <taxon>Galerina</taxon>
    </lineage>
</organism>
<keyword evidence="3" id="KW-1185">Reference proteome</keyword>
<dbReference type="HOGENOM" id="CLU_1199891_0_0_1"/>
<protein>
    <submittedName>
        <fullName evidence="2">Uncharacterized protein</fullName>
    </submittedName>
</protein>
<reference evidence="3" key="1">
    <citation type="journal article" date="2014" name="Proc. Natl. Acad. Sci. U.S.A.">
        <title>Extensive sampling of basidiomycete genomes demonstrates inadequacy of the white-rot/brown-rot paradigm for wood decay fungi.</title>
        <authorList>
            <person name="Riley R."/>
            <person name="Salamov A.A."/>
            <person name="Brown D.W."/>
            <person name="Nagy L.G."/>
            <person name="Floudas D."/>
            <person name="Held B.W."/>
            <person name="Levasseur A."/>
            <person name="Lombard V."/>
            <person name="Morin E."/>
            <person name="Otillar R."/>
            <person name="Lindquist E.A."/>
            <person name="Sun H."/>
            <person name="LaButti K.M."/>
            <person name="Schmutz J."/>
            <person name="Jabbour D."/>
            <person name="Luo H."/>
            <person name="Baker S.E."/>
            <person name="Pisabarro A.G."/>
            <person name="Walton J.D."/>
            <person name="Blanchette R.A."/>
            <person name="Henrissat B."/>
            <person name="Martin F."/>
            <person name="Cullen D."/>
            <person name="Hibbett D.S."/>
            <person name="Grigoriev I.V."/>
        </authorList>
    </citation>
    <scope>NUCLEOTIDE SEQUENCE [LARGE SCALE GENOMIC DNA]</scope>
    <source>
        <strain evidence="3">CBS 339.88</strain>
    </source>
</reference>